<protein>
    <recommendedName>
        <fullName evidence="3">Molybdate-anion transporter</fullName>
    </recommendedName>
    <alternativeName>
        <fullName evidence="10">Major facilitator superfamily domain-containing protein 5</fullName>
    </alternativeName>
    <alternativeName>
        <fullName evidence="11">Molybdate transporter 2 homolog</fullName>
    </alternativeName>
</protein>
<evidence type="ECO:0000256" key="12">
    <source>
        <dbReference type="SAM" id="Phobius"/>
    </source>
</evidence>
<evidence type="ECO:0000256" key="5">
    <source>
        <dbReference type="ARBA" id="ARBA00022475"/>
    </source>
</evidence>
<name>A0A7S0SUZ7_9CHLO</name>
<evidence type="ECO:0000256" key="8">
    <source>
        <dbReference type="ARBA" id="ARBA00023065"/>
    </source>
</evidence>
<dbReference type="PANTHER" id="PTHR23516">
    <property type="entry name" value="SAM (S-ADENOSYL METHIONINE) TRANSPORTER"/>
    <property type="match status" value="1"/>
</dbReference>
<evidence type="ECO:0000256" key="6">
    <source>
        <dbReference type="ARBA" id="ARBA00022692"/>
    </source>
</evidence>
<feature type="transmembrane region" description="Helical" evidence="12">
    <location>
        <begin position="27"/>
        <end position="48"/>
    </location>
</feature>
<feature type="transmembrane region" description="Helical" evidence="12">
    <location>
        <begin position="125"/>
        <end position="146"/>
    </location>
</feature>
<evidence type="ECO:0000256" key="10">
    <source>
        <dbReference type="ARBA" id="ARBA00030646"/>
    </source>
</evidence>
<organism evidence="13">
    <name type="scientific">Mantoniella antarctica</name>
    <dbReference type="NCBI Taxonomy" id="81844"/>
    <lineage>
        <taxon>Eukaryota</taxon>
        <taxon>Viridiplantae</taxon>
        <taxon>Chlorophyta</taxon>
        <taxon>Mamiellophyceae</taxon>
        <taxon>Mamiellales</taxon>
        <taxon>Mamiellaceae</taxon>
        <taxon>Mantoniella</taxon>
    </lineage>
</organism>
<dbReference type="Gene3D" id="1.20.1250.20">
    <property type="entry name" value="MFS general substrate transporter like domains"/>
    <property type="match status" value="1"/>
</dbReference>
<sequence length="188" mass="19805">MDPLGRPGAGAGPAVGAYGSVNAGVEAATATALVSAVPHGLVFSLFMACKMAGSQLYLLIGERAPASATLRVVFFVSLLCFIVPLLVDDYALTLASFCAFEFGLGLYWPAMAVMRAELVPNHLRATMTSVFRVPLNLLVMACLACAGNVSEPSFFMMCAGMMATCLFFVRHRTPTRRGGMGPGVGQDR</sequence>
<evidence type="ECO:0000256" key="7">
    <source>
        <dbReference type="ARBA" id="ARBA00022989"/>
    </source>
</evidence>
<dbReference type="PANTHER" id="PTHR23516:SF1">
    <property type="entry name" value="MOLYBDATE-ANION TRANSPORTER"/>
    <property type="match status" value="1"/>
</dbReference>
<evidence type="ECO:0000313" key="13">
    <source>
        <dbReference type="EMBL" id="CAD8717547.1"/>
    </source>
</evidence>
<dbReference type="SUPFAM" id="SSF103473">
    <property type="entry name" value="MFS general substrate transporter"/>
    <property type="match status" value="1"/>
</dbReference>
<evidence type="ECO:0000256" key="2">
    <source>
        <dbReference type="ARBA" id="ARBA00004651"/>
    </source>
</evidence>
<comment type="subcellular location">
    <subcellularLocation>
        <location evidence="2">Cell membrane</location>
        <topology evidence="2">Multi-pass membrane protein</topology>
    </subcellularLocation>
</comment>
<evidence type="ECO:0000256" key="9">
    <source>
        <dbReference type="ARBA" id="ARBA00023136"/>
    </source>
</evidence>
<gene>
    <name evidence="13" type="ORF">MANT1106_LOCUS17843</name>
</gene>
<feature type="transmembrane region" description="Helical" evidence="12">
    <location>
        <begin position="93"/>
        <end position="113"/>
    </location>
</feature>
<dbReference type="AlphaFoldDB" id="A0A7S0SUZ7"/>
<evidence type="ECO:0000256" key="11">
    <source>
        <dbReference type="ARBA" id="ARBA00032555"/>
    </source>
</evidence>
<dbReference type="GO" id="GO:0015098">
    <property type="term" value="F:molybdate ion transmembrane transporter activity"/>
    <property type="evidence" value="ECO:0007669"/>
    <property type="project" value="InterPro"/>
</dbReference>
<keyword evidence="7 12" id="KW-1133">Transmembrane helix</keyword>
<dbReference type="EMBL" id="HBFC01030059">
    <property type="protein sequence ID" value="CAD8717547.1"/>
    <property type="molecule type" value="Transcribed_RNA"/>
</dbReference>
<comment type="function">
    <text evidence="1">Mediates high-affinity intracellular uptake of the rare oligo-element molybdenum.</text>
</comment>
<dbReference type="InterPro" id="IPR036259">
    <property type="entry name" value="MFS_trans_sf"/>
</dbReference>
<proteinExistence type="predicted"/>
<keyword evidence="8" id="KW-0406">Ion transport</keyword>
<reference evidence="13" key="1">
    <citation type="submission" date="2021-01" db="EMBL/GenBank/DDBJ databases">
        <authorList>
            <person name="Corre E."/>
            <person name="Pelletier E."/>
            <person name="Niang G."/>
            <person name="Scheremetjew M."/>
            <person name="Finn R."/>
            <person name="Kale V."/>
            <person name="Holt S."/>
            <person name="Cochrane G."/>
            <person name="Meng A."/>
            <person name="Brown T."/>
            <person name="Cohen L."/>
        </authorList>
    </citation>
    <scope>NUCLEOTIDE SEQUENCE</scope>
    <source>
        <strain evidence="13">SL-175</strain>
    </source>
</reference>
<evidence type="ECO:0000256" key="1">
    <source>
        <dbReference type="ARBA" id="ARBA00003019"/>
    </source>
</evidence>
<keyword evidence="6 12" id="KW-0812">Transmembrane</keyword>
<feature type="transmembrane region" description="Helical" evidence="12">
    <location>
        <begin position="152"/>
        <end position="169"/>
    </location>
</feature>
<evidence type="ECO:0000256" key="4">
    <source>
        <dbReference type="ARBA" id="ARBA00022448"/>
    </source>
</evidence>
<dbReference type="GO" id="GO:0006811">
    <property type="term" value="P:monoatomic ion transport"/>
    <property type="evidence" value="ECO:0007669"/>
    <property type="project" value="UniProtKB-KW"/>
</dbReference>
<evidence type="ECO:0000256" key="3">
    <source>
        <dbReference type="ARBA" id="ARBA00021242"/>
    </source>
</evidence>
<keyword evidence="5" id="KW-1003">Cell membrane</keyword>
<dbReference type="GO" id="GO:0005886">
    <property type="term" value="C:plasma membrane"/>
    <property type="evidence" value="ECO:0007669"/>
    <property type="project" value="UniProtKB-SubCell"/>
</dbReference>
<dbReference type="InterPro" id="IPR008509">
    <property type="entry name" value="MOT2/MFSD5"/>
</dbReference>
<keyword evidence="9 12" id="KW-0472">Membrane</keyword>
<feature type="transmembrane region" description="Helical" evidence="12">
    <location>
        <begin position="68"/>
        <end position="87"/>
    </location>
</feature>
<keyword evidence="4" id="KW-0813">Transport</keyword>
<accession>A0A7S0SUZ7</accession>